<protein>
    <submittedName>
        <fullName evidence="1">Bifunctional 3-demethylubiquinone-9 3-methyltransferase/ 2-octaprenyl-6-hydroxy phenol methylase</fullName>
    </submittedName>
</protein>
<gene>
    <name evidence="1" type="ORF">Loak_2164</name>
</gene>
<accession>A0A0W0WXR8</accession>
<proteinExistence type="predicted"/>
<organism evidence="1 2">
    <name type="scientific">Legionella oakridgensis</name>
    <dbReference type="NCBI Taxonomy" id="29423"/>
    <lineage>
        <taxon>Bacteria</taxon>
        <taxon>Pseudomonadati</taxon>
        <taxon>Pseudomonadota</taxon>
        <taxon>Gammaproteobacteria</taxon>
        <taxon>Legionellales</taxon>
        <taxon>Legionellaceae</taxon>
        <taxon>Legionella</taxon>
    </lineage>
</organism>
<name>A0A0W0WXR8_9GAMM</name>
<dbReference type="Pfam" id="PF13489">
    <property type="entry name" value="Methyltransf_23"/>
    <property type="match status" value="1"/>
</dbReference>
<keyword evidence="1" id="KW-0808">Transferase</keyword>
<keyword evidence="1" id="KW-0830">Ubiquinone</keyword>
<dbReference type="CDD" id="cd02440">
    <property type="entry name" value="AdoMet_MTases"/>
    <property type="match status" value="1"/>
</dbReference>
<dbReference type="Gene3D" id="3.40.50.150">
    <property type="entry name" value="Vaccinia Virus protein VP39"/>
    <property type="match status" value="1"/>
</dbReference>
<dbReference type="RefSeq" id="WP_051398995.1">
    <property type="nucleotide sequence ID" value="NZ_LCUA01000001.1"/>
</dbReference>
<evidence type="ECO:0000313" key="1">
    <source>
        <dbReference type="EMBL" id="KTD37028.1"/>
    </source>
</evidence>
<keyword evidence="1" id="KW-0489">Methyltransferase</keyword>
<comment type="caution">
    <text evidence="1">The sequence shown here is derived from an EMBL/GenBank/DDBJ whole genome shotgun (WGS) entry which is preliminary data.</text>
</comment>
<dbReference type="EMBL" id="LNYP01000031">
    <property type="protein sequence ID" value="KTD37028.1"/>
    <property type="molecule type" value="Genomic_DNA"/>
</dbReference>
<dbReference type="Proteomes" id="UP000054858">
    <property type="component" value="Unassembled WGS sequence"/>
</dbReference>
<reference evidence="1 2" key="1">
    <citation type="submission" date="2015-11" db="EMBL/GenBank/DDBJ databases">
        <title>Genomic analysis of 38 Legionella species identifies large and diverse effector repertoires.</title>
        <authorList>
            <person name="Burstein D."/>
            <person name="Amaro F."/>
            <person name="Zusman T."/>
            <person name="Lifshitz Z."/>
            <person name="Cohen O."/>
            <person name="Gilbert J.A."/>
            <person name="Pupko T."/>
            <person name="Shuman H.A."/>
            <person name="Segal G."/>
        </authorList>
    </citation>
    <scope>NUCLEOTIDE SEQUENCE [LARGE SCALE GENOMIC DNA]</scope>
    <source>
        <strain evidence="1 2">Oak Ridge-10</strain>
    </source>
</reference>
<dbReference type="GO" id="GO:0008168">
    <property type="term" value="F:methyltransferase activity"/>
    <property type="evidence" value="ECO:0007669"/>
    <property type="project" value="UniProtKB-KW"/>
</dbReference>
<dbReference type="PATRIC" id="fig|29423.5.peg.2270"/>
<dbReference type="PANTHER" id="PTHR43861">
    <property type="entry name" value="TRANS-ACONITATE 2-METHYLTRANSFERASE-RELATED"/>
    <property type="match status" value="1"/>
</dbReference>
<sequence length="289" mass="33366">MSFMIELESFIHKIPKKQIIEDAVATTHCSTQQISSILDTYINETRVSLNLVKEYLSKELSILEIGAGLCFFSLFLKENGFAITALEPAAGGFELFDTLKRIVLSYYAHLKLPVFDITAEDLTMAHGQFDLIFSSNVVEHIPNFPMALDAMVNVLNPKGKMIHGCPNYLIPYEPHLGIVVVKPFKQISERLFKTKIRSKREIWDSLNFITYLSVKHYAKYNALNCYFKKGLLYEALIRIEKDPQFKQRHAKSLLIYFYHFLKYTGTLRLLKYLPACLSTPMVFELNRMQ</sequence>
<dbReference type="AlphaFoldDB" id="A0A0W0WXR8"/>
<evidence type="ECO:0000313" key="2">
    <source>
        <dbReference type="Proteomes" id="UP000054858"/>
    </source>
</evidence>
<dbReference type="InterPro" id="IPR029063">
    <property type="entry name" value="SAM-dependent_MTases_sf"/>
</dbReference>
<dbReference type="SUPFAM" id="SSF53335">
    <property type="entry name" value="S-adenosyl-L-methionine-dependent methyltransferases"/>
    <property type="match status" value="1"/>
</dbReference>
<dbReference type="GO" id="GO:0032259">
    <property type="term" value="P:methylation"/>
    <property type="evidence" value="ECO:0007669"/>
    <property type="project" value="UniProtKB-KW"/>
</dbReference>